<feature type="region of interest" description="Disordered" evidence="1">
    <location>
        <begin position="1376"/>
        <end position="1399"/>
    </location>
</feature>
<comment type="caution">
    <text evidence="4">The sequence shown here is derived from an EMBL/GenBank/DDBJ whole genome shotgun (WGS) entry which is preliminary data.</text>
</comment>
<gene>
    <name evidence="4" type="ORF">L1049_024885</name>
</gene>
<organism evidence="4 5">
    <name type="scientific">Liquidambar formosana</name>
    <name type="common">Formosan gum</name>
    <dbReference type="NCBI Taxonomy" id="63359"/>
    <lineage>
        <taxon>Eukaryota</taxon>
        <taxon>Viridiplantae</taxon>
        <taxon>Streptophyta</taxon>
        <taxon>Embryophyta</taxon>
        <taxon>Tracheophyta</taxon>
        <taxon>Spermatophyta</taxon>
        <taxon>Magnoliopsida</taxon>
        <taxon>eudicotyledons</taxon>
        <taxon>Gunneridae</taxon>
        <taxon>Pentapetalae</taxon>
        <taxon>Saxifragales</taxon>
        <taxon>Altingiaceae</taxon>
        <taxon>Liquidambar</taxon>
    </lineage>
</organism>
<dbReference type="InterPro" id="IPR056748">
    <property type="entry name" value="VPS13-like_C"/>
</dbReference>
<dbReference type="EMBL" id="JBBPBK010000005">
    <property type="protein sequence ID" value="KAK9285686.1"/>
    <property type="molecule type" value="Genomic_DNA"/>
</dbReference>
<evidence type="ECO:0000259" key="2">
    <source>
        <dbReference type="Pfam" id="PF25036"/>
    </source>
</evidence>
<feature type="domain" description="Intermembrane lipid transfer protein VPS13-like C-terminal" evidence="3">
    <location>
        <begin position="2255"/>
        <end position="2324"/>
    </location>
</feature>
<accession>A0AAP0X1K8</accession>
<dbReference type="Pfam" id="PF25037">
    <property type="entry name" value="VPS13_C"/>
    <property type="match status" value="1"/>
</dbReference>
<feature type="region of interest" description="Disordered" evidence="1">
    <location>
        <begin position="2375"/>
        <end position="2394"/>
    </location>
</feature>
<dbReference type="InterPro" id="IPR026847">
    <property type="entry name" value="VPS13"/>
</dbReference>
<evidence type="ECO:0000259" key="3">
    <source>
        <dbReference type="Pfam" id="PF25037"/>
    </source>
</evidence>
<dbReference type="Proteomes" id="UP001415857">
    <property type="component" value="Unassembled WGS sequence"/>
</dbReference>
<reference evidence="4 5" key="1">
    <citation type="journal article" date="2024" name="Plant J.">
        <title>Genome sequences and population genomics reveal climatic adaptation and genomic divergence between two closely related sweetgum species.</title>
        <authorList>
            <person name="Xu W.Q."/>
            <person name="Ren C.Q."/>
            <person name="Zhang X.Y."/>
            <person name="Comes H.P."/>
            <person name="Liu X.H."/>
            <person name="Li Y.G."/>
            <person name="Kettle C.J."/>
            <person name="Jalonen R."/>
            <person name="Gaisberger H."/>
            <person name="Ma Y.Z."/>
            <person name="Qiu Y.X."/>
        </authorList>
    </citation>
    <scope>NUCLEOTIDE SEQUENCE [LARGE SCALE GENOMIC DNA]</scope>
    <source>
        <strain evidence="4">Hangzhou</strain>
    </source>
</reference>
<dbReference type="PANTHER" id="PTHR16166:SF143">
    <property type="entry name" value="PROTEIN SORTING-ASSOCIATED PROTEIN, PUTATIVE (DUF1162)-RELATED"/>
    <property type="match status" value="1"/>
</dbReference>
<dbReference type="Pfam" id="PF25036">
    <property type="entry name" value="VPS13_VAB"/>
    <property type="match status" value="2"/>
</dbReference>
<sequence>MEASTVSGSIADANVFVIDLNLSGIRIHFHDSSCIVGTVTLPVSKSSLSIHEDYVDMLCSIEGLTLSSSWWTQNFHDFLWGPSLPNLSPILNIRVKKGNTASLNSQTDICIGIQHVCCILPPEFLAIIIGYFSLPEWTSYANEQPVTENHNYMDPENDGAITYKFEILDSSLIAPIESDDHQFLKLEIRQLYCSFIHKNASNNVLKDIPPECLVPENKVAERNHSLNIFGRDLSLSLLLFKDDGHDSLMFDQNIGCGTVTLISPLSADLWITIPYESESFPASSPATTCIMVRVDNCQIIAEDGSIFGGFEALLDVINKFSLVDEDSKVFTSDVLQFIQLKRCLKEKREVSPVFSSINLTELRCCVNSLLINLYHSRKDLLSSELVAKADMQFICSASLRNEMALNLDFCFSSLALYSMPNSVMLAQCTSTCPNSSVLDISLSKSDKGESELCVSLPSLNIWLHLFAWTEIIDLFNFYAGQLAKTSIMDESSKNLTLDLIENATVTVSQNAFQSLSKSSYFPSGFMKEDTVFLIGKSENIGITFHIPVWVSGSEFGIAEVQEQRPQNVSSNIVETKESKFFTIILHSRGSELVISGRSVKLKFNLEKTSGAVEILEDQSVHSWPFFQIFQVNVHAEIGNEQMEHLHARAEVRCDHLDVWLSRQVFYFWHGIGFKIPEAGSSQFMFNGLDLDVQLRKASVLLTDGRWSCNRPLLEVLIQNLFLHANVTENNMEGSVTSDLQVNYNNIHKVLWEPFVEPWKFQLSIIRRHEMSALLNSSMMTDISLESKAQLNLNCTESLIESVFRATEMIKESWGLMGLNDIHESQRFLNRQISENICAGSYAPYIVQNLTSLPLVLNVYQGLVNADEFDVSATKDEKFLQPGSSVPIYISETPEEQIFRYRPANSSDRLSDKQSNGVAHHFITIQFDGTSVPSAPMSMDLVGLTYFEVNLSKASNKTTGGEIGDASIYHKNIDENNRTDENSGFVVPVVFDVLVQRYSKLVRLYSTVVLLNDTSMPLELRFDIPFGVSPKILDPIYPGQEFPLPLHLAEAGRMRWRPVGNTYLWSEAHNLSNILSRESRIGFLRTFVCYPSHPSSDPFRCCISVEDINLPSSGRPKKSSSLHIKNTVKQSAENCGQIVQNLDKSKKRSIHRVTLSTPLVVKNYLPKAVSLTIESAGVTCTSFLAEVETSFFHVDSSHDLGLEFYMHGFKPSFLKFPRTETFSAMAKFSGTKFSLSETMAFDPDFCNGPTYVTVEKVMDAFSGARELCIFVPFLLYNTTGFSLIISEAANEMKGNFCTITSCYDLVEQELLQGRKDGLSLLSSNQDSYSAAQHIDSMSSSFTRNHIVSTRKNVNSHSGRLLSKHMISSGSFADFHEHSSKHDLDSQNSSLNNQKKRSSSSIQLNLEDSKFVGNDWGKVKPCMYSPKPKSFESEIMVRVTRCLPECVKDNMPNSSWSSPFFLVPPSGSTTVLVPQQSTNAVSIISVTSSAVAGPFIGRTRAITFQPRYVISNACSRDLCYKQKGTDFFFHLGVGQHSHLHWTDTTRELLVSIRFNEPGWQWSGSFLPDHLGDTQVKMRNYVSGALNMIRVEVQNADVSIRDEKIIGSLHGNLGTNLIFLSDDDTGFMPYRIDNFSKERLRIYQQRCETFETIVHSYTSCPYAWDEPCYPHRLTVEVPGERVVGSYTLDDVKECMPIYLPSSSEKAERTLLVSVHAEGAKKVLSIIDSTYHILKDMRDPRVPSFREKGKHGQKQDTFVDYTEKISVSIPYIGISLIDSYPQELLFACAKNTTIDLLQSLDQQKLSFQISSLQIDNQLHRTPYPVILSFDHEYRSNLAGQIRTKDKNTNTKGESVMQITSDSSSEPVFCLAAAKWRNKDISLVSFEYISLRVADFHLELEQEVILSLFDLFRMVSSRFQSGVLPFAGSTLHSLNNDMEFVKSSTHAQVYKSVKSNGERLLSTNSPMLSDIHKSSPSLPSIVPIGAPWQQIYLLARRQKKIYVEVFDLAPIKLTLSFSSTPWLLRNGILTSGESLIHRGLMALADVEGAQIYLNQLTIAHHMASWESIQEILVRHYTRQLLHEMYKVFGSAGVIGNPLGFARSMGLGIKDFLSVPARSVLQSPTGLIIGMAQGTTSLLSNTVYAISDAATQISKAAHKGIVAFTFDDQAVAKMEKQQKGVASHSKGVINEVLEGLTGLLQSPIKGAEKHGLPGVLSGIALGVTGLVARPAASILEVTGKTAQSIRNRSKLNQMGSQRFRVRLPRPLNRELPLRPYSWEEAVGTSVLVEVDDGLKLKDEVLVVCKALKQGGKFIIITERLLLIVSCSSLMALGKPEFRGVPSDPEWVIEAEIGLESIIHADTDEAVVHIVGSSSDTLLRQNQHRQKRGGGTRTKQWNNPPTPLPLFQTNLELACKEEAEDLIHILLSALEQGKEQGWGSGYLLHQSNLK</sequence>
<evidence type="ECO:0000313" key="5">
    <source>
        <dbReference type="Proteomes" id="UP001415857"/>
    </source>
</evidence>
<dbReference type="PANTHER" id="PTHR16166">
    <property type="entry name" value="VACUOLAR PROTEIN SORTING-ASSOCIATED PROTEIN VPS13"/>
    <property type="match status" value="1"/>
</dbReference>
<dbReference type="InterPro" id="IPR009543">
    <property type="entry name" value="VPS13_VAB"/>
</dbReference>
<evidence type="ECO:0000256" key="1">
    <source>
        <dbReference type="SAM" id="MobiDB-lite"/>
    </source>
</evidence>
<feature type="domain" description="Vacuolar protein sorting-associated protein 13 VPS13 adaptor binding" evidence="2">
    <location>
        <begin position="1388"/>
        <end position="1665"/>
    </location>
</feature>
<dbReference type="GO" id="GO:0006623">
    <property type="term" value="P:protein targeting to vacuole"/>
    <property type="evidence" value="ECO:0007669"/>
    <property type="project" value="TreeGrafter"/>
</dbReference>
<feature type="domain" description="Vacuolar protein sorting-associated protein 13 VPS13 adaptor binding" evidence="2">
    <location>
        <begin position="993"/>
        <end position="1297"/>
    </location>
</feature>
<name>A0AAP0X1K8_LIQFO</name>
<evidence type="ECO:0008006" key="6">
    <source>
        <dbReference type="Google" id="ProtNLM"/>
    </source>
</evidence>
<proteinExistence type="predicted"/>
<evidence type="ECO:0000313" key="4">
    <source>
        <dbReference type="EMBL" id="KAK9285686.1"/>
    </source>
</evidence>
<protein>
    <recommendedName>
        <fullName evidence="6">Vacuolar protein sorting-associated protein 13 VPS13 adaptor binding domain-containing protein</fullName>
    </recommendedName>
</protein>
<feature type="compositionally biased region" description="Polar residues" evidence="1">
    <location>
        <begin position="1384"/>
        <end position="1399"/>
    </location>
</feature>
<keyword evidence="5" id="KW-1185">Reference proteome</keyword>
<dbReference type="GO" id="GO:0045053">
    <property type="term" value="P:protein retention in Golgi apparatus"/>
    <property type="evidence" value="ECO:0007669"/>
    <property type="project" value="TreeGrafter"/>
</dbReference>